<dbReference type="WBParaSite" id="EEL_0000130601-mRNA-1">
    <property type="protein sequence ID" value="EEL_0000130601-mRNA-1"/>
    <property type="gene ID" value="EEL_0000130601"/>
</dbReference>
<feature type="region of interest" description="Disordered" evidence="10">
    <location>
        <begin position="806"/>
        <end position="833"/>
    </location>
</feature>
<keyword evidence="8" id="KW-0539">Nucleus</keyword>
<evidence type="ECO:0000313" key="13">
    <source>
        <dbReference type="WBParaSite" id="EEL_0000130601-mRNA-1"/>
    </source>
</evidence>
<evidence type="ECO:0000256" key="7">
    <source>
        <dbReference type="ARBA" id="ARBA00023163"/>
    </source>
</evidence>
<keyword evidence="6" id="KW-0805">Transcription regulation</keyword>
<feature type="compositionally biased region" description="Basic and acidic residues" evidence="10">
    <location>
        <begin position="262"/>
        <end position="274"/>
    </location>
</feature>
<dbReference type="Gene3D" id="3.30.160.60">
    <property type="entry name" value="Classic Zinc Finger"/>
    <property type="match status" value="3"/>
</dbReference>
<comment type="subcellular location">
    <subcellularLocation>
        <location evidence="1">Nucleus</location>
    </subcellularLocation>
</comment>
<evidence type="ECO:0000256" key="2">
    <source>
        <dbReference type="ARBA" id="ARBA00022723"/>
    </source>
</evidence>
<feature type="compositionally biased region" description="Low complexity" evidence="10">
    <location>
        <begin position="806"/>
        <end position="830"/>
    </location>
</feature>
<proteinExistence type="predicted"/>
<dbReference type="GO" id="GO:0008270">
    <property type="term" value="F:zinc ion binding"/>
    <property type="evidence" value="ECO:0007669"/>
    <property type="project" value="UniProtKB-KW"/>
</dbReference>
<evidence type="ECO:0000256" key="9">
    <source>
        <dbReference type="PROSITE-ProRule" id="PRU00042"/>
    </source>
</evidence>
<feature type="domain" description="C2H2-type" evidence="11">
    <location>
        <begin position="587"/>
        <end position="609"/>
    </location>
</feature>
<reference evidence="13" key="1">
    <citation type="submission" date="2017-02" db="UniProtKB">
        <authorList>
            <consortium name="WormBaseParasite"/>
        </authorList>
    </citation>
    <scope>IDENTIFICATION</scope>
</reference>
<dbReference type="InterPro" id="IPR036236">
    <property type="entry name" value="Znf_C2H2_sf"/>
</dbReference>
<dbReference type="Pfam" id="PF00096">
    <property type="entry name" value="zf-C2H2"/>
    <property type="match status" value="3"/>
</dbReference>
<feature type="domain" description="C2H2-type" evidence="11">
    <location>
        <begin position="531"/>
        <end position="558"/>
    </location>
</feature>
<feature type="domain" description="C2H2-type" evidence="11">
    <location>
        <begin position="559"/>
        <end position="586"/>
    </location>
</feature>
<feature type="region of interest" description="Disordered" evidence="10">
    <location>
        <begin position="262"/>
        <end position="310"/>
    </location>
</feature>
<keyword evidence="3" id="KW-0677">Repeat</keyword>
<evidence type="ECO:0000256" key="3">
    <source>
        <dbReference type="ARBA" id="ARBA00022737"/>
    </source>
</evidence>
<feature type="region of interest" description="Disordered" evidence="10">
    <location>
        <begin position="372"/>
        <end position="398"/>
    </location>
</feature>
<keyword evidence="4 9" id="KW-0863">Zinc-finger</keyword>
<keyword evidence="5" id="KW-0862">Zinc</keyword>
<evidence type="ECO:0000259" key="11">
    <source>
        <dbReference type="PROSITE" id="PS50157"/>
    </source>
</evidence>
<evidence type="ECO:0000256" key="10">
    <source>
        <dbReference type="SAM" id="MobiDB-lite"/>
    </source>
</evidence>
<feature type="region of interest" description="Disordered" evidence="10">
    <location>
        <begin position="447"/>
        <end position="472"/>
    </location>
</feature>
<feature type="region of interest" description="Disordered" evidence="10">
    <location>
        <begin position="26"/>
        <end position="58"/>
    </location>
</feature>
<dbReference type="PROSITE" id="PS00028">
    <property type="entry name" value="ZINC_FINGER_C2H2_1"/>
    <property type="match status" value="3"/>
</dbReference>
<feature type="compositionally biased region" description="Polar residues" evidence="10">
    <location>
        <begin position="275"/>
        <end position="309"/>
    </location>
</feature>
<dbReference type="Proteomes" id="UP000050640">
    <property type="component" value="Unplaced"/>
</dbReference>
<dbReference type="FunFam" id="3.30.160.60:FF:000395">
    <property type="entry name" value="zinc finger protein 513"/>
    <property type="match status" value="1"/>
</dbReference>
<dbReference type="PANTHER" id="PTHR24399:SF23">
    <property type="entry name" value="C2H2-TYPE DOMAIN-CONTAINING PROTEIN"/>
    <property type="match status" value="1"/>
</dbReference>
<feature type="compositionally biased region" description="Low complexity" evidence="10">
    <location>
        <begin position="26"/>
        <end position="44"/>
    </location>
</feature>
<evidence type="ECO:0000313" key="12">
    <source>
        <dbReference type="Proteomes" id="UP000050640"/>
    </source>
</evidence>
<dbReference type="GO" id="GO:0000978">
    <property type="term" value="F:RNA polymerase II cis-regulatory region sequence-specific DNA binding"/>
    <property type="evidence" value="ECO:0007669"/>
    <property type="project" value="TreeGrafter"/>
</dbReference>
<dbReference type="SUPFAM" id="SSF57667">
    <property type="entry name" value="beta-beta-alpha zinc fingers"/>
    <property type="match status" value="2"/>
</dbReference>
<feature type="domain" description="C2H2-type" evidence="11">
    <location>
        <begin position="491"/>
        <end position="519"/>
    </location>
</feature>
<dbReference type="InterPro" id="IPR013087">
    <property type="entry name" value="Znf_C2H2_type"/>
</dbReference>
<dbReference type="GO" id="GO:0001227">
    <property type="term" value="F:DNA-binding transcription repressor activity, RNA polymerase II-specific"/>
    <property type="evidence" value="ECO:0007669"/>
    <property type="project" value="TreeGrafter"/>
</dbReference>
<dbReference type="AlphaFoldDB" id="A0A0R3RIJ8"/>
<keyword evidence="7" id="KW-0804">Transcription</keyword>
<organism evidence="12 13">
    <name type="scientific">Elaeophora elaphi</name>
    <dbReference type="NCBI Taxonomy" id="1147741"/>
    <lineage>
        <taxon>Eukaryota</taxon>
        <taxon>Metazoa</taxon>
        <taxon>Ecdysozoa</taxon>
        <taxon>Nematoda</taxon>
        <taxon>Chromadorea</taxon>
        <taxon>Rhabditida</taxon>
        <taxon>Spirurina</taxon>
        <taxon>Spiruromorpha</taxon>
        <taxon>Filarioidea</taxon>
        <taxon>Onchocercidae</taxon>
        <taxon>Elaeophora</taxon>
    </lineage>
</organism>
<dbReference type="SMART" id="SM00355">
    <property type="entry name" value="ZnF_C2H2"/>
    <property type="match status" value="4"/>
</dbReference>
<feature type="region of interest" description="Disordered" evidence="10">
    <location>
        <begin position="85"/>
        <end position="108"/>
    </location>
</feature>
<dbReference type="FunFam" id="3.30.160.60:FF:000404">
    <property type="entry name" value="POZ-, AT hook-, and zinc finger-containing protein 1"/>
    <property type="match status" value="1"/>
</dbReference>
<evidence type="ECO:0000256" key="5">
    <source>
        <dbReference type="ARBA" id="ARBA00022833"/>
    </source>
</evidence>
<accession>A0A0R3RIJ8</accession>
<evidence type="ECO:0000256" key="8">
    <source>
        <dbReference type="ARBA" id="ARBA00023242"/>
    </source>
</evidence>
<evidence type="ECO:0000256" key="4">
    <source>
        <dbReference type="ARBA" id="ARBA00022771"/>
    </source>
</evidence>
<dbReference type="STRING" id="1147741.A0A0R3RIJ8"/>
<dbReference type="FunFam" id="3.30.160.60:FF:000303">
    <property type="entry name" value="Zinc finger protein 41"/>
    <property type="match status" value="1"/>
</dbReference>
<dbReference type="PROSITE" id="PS50157">
    <property type="entry name" value="ZINC_FINGER_C2H2_2"/>
    <property type="match status" value="4"/>
</dbReference>
<evidence type="ECO:0000256" key="6">
    <source>
        <dbReference type="ARBA" id="ARBA00023015"/>
    </source>
</evidence>
<name>A0A0R3RIJ8_9BILA</name>
<keyword evidence="2" id="KW-0479">Metal-binding</keyword>
<protein>
    <submittedName>
        <fullName evidence="13">C2H2-type domain-containing protein</fullName>
    </submittedName>
</protein>
<dbReference type="GO" id="GO:0005654">
    <property type="term" value="C:nucleoplasm"/>
    <property type="evidence" value="ECO:0007669"/>
    <property type="project" value="TreeGrafter"/>
</dbReference>
<sequence length="849" mass="91663">MCDNMHHSDSINSVTCKLINLAPTTTTFPTSPSSNSPANNDGSPLTFDGPTITLPSGDKTTIICEPTVGGDADNRPTLKFAPVICEQGPSAPSSPTGPGGSRLRRPRPLNAEAMERISVLTTNYLTAMNLNKLSPLSSYATSDLGSSPRSSISLAPSSLNPCWTNFRDSKKSSLEGDGDSDICSKDLLSPCMYSPAPFSPFSDCTEPPETPLSACGTGASPTLSPMLSMQSLHFNFDTIRSSSSLSGRVDVSHHLLVPESSLDLRSRERSRSDGEVTSNGSTEEMDTSVGQSTISIPTTSRRLSSTSGQYKKRLLQKYEKEQEDKKVQKRQPNQYVSFTNTLCPTNSGITVNSKEGSKELGKNDAKWLMSKEETVDDSLPKSVTESLPKQPLLPPNEPFGSQQQFNIWMQHQLLTWRNHWYQNPSTLSSLRTPAIIGIGGACLLTQPRDHIPRGMTRSTNSPEMESNFGPIRTGTFWRRSRSESDVTFGNYVCQHCGQAFGLHDRLAKHIASRHRDRSASVAGKDGPSKAHKCTMCNKSFGRSDMLTRHMRLHTGIKPYGCQVCGQVFSRSDHLSTHQRTHTGEKPYQCPQCSYAASRRDMITRHMRTHIRPPGSPEFNPLAISQLSLNHSNSQLHQSETLISDTIGLGPSCLSSSSLSPVSSHQLIRNPLMMCTANAVAAATVVAVTAIADECNCDEMDGINLICQFSILNDTCSDVNFYVALMIYCEIILNRLPNSVGGLPLLQKLPVAATAPNLIGSNLRRSAFTAHGKLATSLSATTASSQNSFSSTNSSLTLSLSATTASSQNSLSSTNSSLTLPSSNSLQSSQTGPTLCRQASIGGLSSTCLT</sequence>
<keyword evidence="12" id="KW-1185">Reference proteome</keyword>
<evidence type="ECO:0000256" key="1">
    <source>
        <dbReference type="ARBA" id="ARBA00004123"/>
    </source>
</evidence>
<dbReference type="PANTHER" id="PTHR24399">
    <property type="entry name" value="ZINC FINGER AND BTB DOMAIN-CONTAINING"/>
    <property type="match status" value="1"/>
</dbReference>